<feature type="region of interest" description="Disordered" evidence="1">
    <location>
        <begin position="286"/>
        <end position="311"/>
    </location>
</feature>
<dbReference type="RefSeq" id="WP_311423457.1">
    <property type="nucleotide sequence ID" value="NZ_JAVREH010000016.1"/>
</dbReference>
<dbReference type="GO" id="GO:0032259">
    <property type="term" value="P:methylation"/>
    <property type="evidence" value="ECO:0007669"/>
    <property type="project" value="UniProtKB-KW"/>
</dbReference>
<dbReference type="InterPro" id="IPR013216">
    <property type="entry name" value="Methyltransf_11"/>
</dbReference>
<feature type="domain" description="Methyltransferase type 11" evidence="2">
    <location>
        <begin position="380"/>
        <end position="472"/>
    </location>
</feature>
<reference evidence="4" key="1">
    <citation type="submission" date="2023-07" db="EMBL/GenBank/DDBJ databases">
        <title>30 novel species of actinomycetes from the DSMZ collection.</title>
        <authorList>
            <person name="Nouioui I."/>
        </authorList>
    </citation>
    <scope>NUCLEOTIDE SEQUENCE [LARGE SCALE GENOMIC DNA]</scope>
    <source>
        <strain evidence="4">DSM 44399</strain>
    </source>
</reference>
<comment type="caution">
    <text evidence="3">The sequence shown here is derived from an EMBL/GenBank/DDBJ whole genome shotgun (WGS) entry which is preliminary data.</text>
</comment>
<evidence type="ECO:0000256" key="1">
    <source>
        <dbReference type="SAM" id="MobiDB-lite"/>
    </source>
</evidence>
<feature type="compositionally biased region" description="Acidic residues" evidence="1">
    <location>
        <begin position="288"/>
        <end position="299"/>
    </location>
</feature>
<accession>A0ABU2JBE1</accession>
<dbReference type="CDD" id="cd02440">
    <property type="entry name" value="AdoMet_MTases"/>
    <property type="match status" value="1"/>
</dbReference>
<evidence type="ECO:0000259" key="2">
    <source>
        <dbReference type="Pfam" id="PF08241"/>
    </source>
</evidence>
<dbReference type="Pfam" id="PF08241">
    <property type="entry name" value="Methyltransf_11"/>
    <property type="match status" value="1"/>
</dbReference>
<dbReference type="GO" id="GO:0008168">
    <property type="term" value="F:methyltransferase activity"/>
    <property type="evidence" value="ECO:0007669"/>
    <property type="project" value="UniProtKB-KW"/>
</dbReference>
<dbReference type="Gene3D" id="3.40.50.150">
    <property type="entry name" value="Vaccinia Virus protein VP39"/>
    <property type="match status" value="1"/>
</dbReference>
<sequence>MKLLWLRHFDLPVATIAVGPAGDVTVDLADASRLRLDVDGFRHDPVASRAGTGHRPCPAVQAHYRGHRLELRHDGTVVDEQLMPGAVRWTSADADAVTVLTADGDLSRWRTDAPVATLARLTAAEVDWLAGAADQRPVHPGHALLGAGFAVRRLSGLHAAGILTGAERDNALVRLGQACGDGPLAAGECLALADALCRTGKLRDALPRYQAAARDPGLRAAALRGAARCLAVLDAPRAAELAYARLAELQSLELDPAAVRSAVRALSASGRPRSVQLGNELLLATDPDATEPDATDPDATDPAATDAGAGSAGLSTQLTAVQALQEQGLLPSESGASGFHAGWYHSFDHASAADTAKKTLEMVNVFGHVGDRPVARMRTLDIGSGTLRYPQALARLGACSVGIDLESSGVVGLPADVRRRFVQADGTMLPFGPNTFDLITCAMGTVNHLSAWQRGELFAEARRTLVPGGQLAVTAWDPRSLAQDFLAMYSAGDRAALRSGLITREELAGEARAAGLEGIDVSPFAVFPDAVATAISLGVDGQVWIALLAALDEAARVSAGAHGGDAVGQLFLLFARKSEFCQLR</sequence>
<keyword evidence="3" id="KW-0489">Methyltransferase</keyword>
<proteinExistence type="predicted"/>
<organism evidence="3 4">
    <name type="scientific">Jatrophihabitans lederbergiae</name>
    <dbReference type="NCBI Taxonomy" id="3075547"/>
    <lineage>
        <taxon>Bacteria</taxon>
        <taxon>Bacillati</taxon>
        <taxon>Actinomycetota</taxon>
        <taxon>Actinomycetes</taxon>
        <taxon>Jatrophihabitantales</taxon>
        <taxon>Jatrophihabitantaceae</taxon>
        <taxon>Jatrophihabitans</taxon>
    </lineage>
</organism>
<gene>
    <name evidence="3" type="ORF">RM423_12990</name>
</gene>
<dbReference type="SUPFAM" id="SSF53335">
    <property type="entry name" value="S-adenosyl-L-methionine-dependent methyltransferases"/>
    <property type="match status" value="1"/>
</dbReference>
<evidence type="ECO:0000313" key="3">
    <source>
        <dbReference type="EMBL" id="MDT0262306.1"/>
    </source>
</evidence>
<dbReference type="Proteomes" id="UP001183176">
    <property type="component" value="Unassembled WGS sequence"/>
</dbReference>
<evidence type="ECO:0000313" key="4">
    <source>
        <dbReference type="Proteomes" id="UP001183176"/>
    </source>
</evidence>
<protein>
    <submittedName>
        <fullName evidence="3">Class I SAM-dependent methyltransferase</fullName>
        <ecNumber evidence="3">2.1.-.-</ecNumber>
    </submittedName>
</protein>
<dbReference type="InterPro" id="IPR029063">
    <property type="entry name" value="SAM-dependent_MTases_sf"/>
</dbReference>
<name>A0ABU2JBE1_9ACTN</name>
<dbReference type="EMBL" id="JAVREH010000016">
    <property type="protein sequence ID" value="MDT0262306.1"/>
    <property type="molecule type" value="Genomic_DNA"/>
</dbReference>
<dbReference type="EC" id="2.1.-.-" evidence="3"/>
<keyword evidence="4" id="KW-1185">Reference proteome</keyword>
<keyword evidence="3" id="KW-0808">Transferase</keyword>